<dbReference type="Pfam" id="PF00069">
    <property type="entry name" value="Pkinase"/>
    <property type="match status" value="1"/>
</dbReference>
<feature type="repeat" description="TPR" evidence="5">
    <location>
        <begin position="624"/>
        <end position="657"/>
    </location>
</feature>
<protein>
    <submittedName>
        <fullName evidence="9">Serine/threonine-protein kinase Pkn1</fullName>
        <ecNumber evidence="9">2.7.11.1</ecNumber>
    </submittedName>
</protein>
<comment type="caution">
    <text evidence="9">The sequence shown here is derived from an EMBL/GenBank/DDBJ whole genome shotgun (WGS) entry which is preliminary data.</text>
</comment>
<evidence type="ECO:0000256" key="6">
    <source>
        <dbReference type="PROSITE-ProRule" id="PRU10141"/>
    </source>
</evidence>
<dbReference type="PROSITE" id="PS50005">
    <property type="entry name" value="TPR"/>
    <property type="match status" value="2"/>
</dbReference>
<dbReference type="GO" id="GO:0005524">
    <property type="term" value="F:ATP binding"/>
    <property type="evidence" value="ECO:0007669"/>
    <property type="project" value="UniProtKB-UniRule"/>
</dbReference>
<dbReference type="PROSITE" id="PS50011">
    <property type="entry name" value="PROTEIN_KINASE_DOM"/>
    <property type="match status" value="1"/>
</dbReference>
<sequence>MAGTEGLTEPGADQPRIRLIPGKVVPGTRYRIIRWLGEGGMGVVYEAEHVDIDRKVALKILRFDLSQEPKMAQVFRDEARAASRIGSKNIVEIYDFGELSDGRLFFCMELIPGGDLVPPTEEDWIEPPRLIGLLRQICKGLSVAHKAGIVHRDIKPENIILVEGEGREVVKIVDFGISAMLAAGQDEGNTIAGTPHYMAPEQITGIKFDGRLDIYAAGCMAYELLVGYPPFLAENIQELLHQQLYEDPKPLVECRPDREIPAELADVIMRCLAKEPEDRWASMDDLEAALCEAQIAAGLTTPWDDLPLPDVEPERRERLLAGMPNPNAIIIQQGNRWLWPLVAGISALVIGVGVTWALVGGKPTDEERSQIDALTIEAREAASKTQWLHPPQDQPSAPTAYTKIQELEGLEGSADNAGEERAEELRTEFGATLNNLGDRYWDSPGGQGFAREYYTMALLFDPQDKEAFERSGLTPALLADYQDRASRGEFTEAELSAARWLDVFAEDDKEVARQKAEALLAMELEASAKDNRGAGSLLIQSRALEAARGAGIAVTNVPAPQPAQPQPDAEDPGPDPDTGELAVEEGETGDETEADDKPGKRPGGRRPKDDDEKLGSNARDPSKADALAQEGMAALRAGKREQAKDLFNQAISYDQRNGTALMGLSDVYFNTGSSQKAVLYAEKAVKASPKNSEYRISLGDAYYAVLRYRDALDEYKKAKDYGSSKADARIAKAQGKIGGG</sequence>
<feature type="region of interest" description="Disordered" evidence="7">
    <location>
        <begin position="556"/>
        <end position="626"/>
    </location>
</feature>
<keyword evidence="3 9" id="KW-0418">Kinase</keyword>
<keyword evidence="4 6" id="KW-0067">ATP-binding</keyword>
<organism evidence="9 10">
    <name type="scientific">Enhygromyxa salina</name>
    <dbReference type="NCBI Taxonomy" id="215803"/>
    <lineage>
        <taxon>Bacteria</taxon>
        <taxon>Pseudomonadati</taxon>
        <taxon>Myxococcota</taxon>
        <taxon>Polyangia</taxon>
        <taxon>Nannocystales</taxon>
        <taxon>Nannocystaceae</taxon>
        <taxon>Enhygromyxa</taxon>
    </lineage>
</organism>
<dbReference type="SMART" id="SM00028">
    <property type="entry name" value="TPR"/>
    <property type="match status" value="3"/>
</dbReference>
<feature type="binding site" evidence="6">
    <location>
        <position position="59"/>
    </location>
    <ligand>
        <name>ATP</name>
        <dbReference type="ChEBI" id="CHEBI:30616"/>
    </ligand>
</feature>
<reference evidence="9 10" key="1">
    <citation type="submission" date="2018-03" db="EMBL/GenBank/DDBJ databases">
        <title>Draft Genome Sequences of the Obligatory Marine Myxobacteria Enhygromyxa salina SWB007.</title>
        <authorList>
            <person name="Poehlein A."/>
            <person name="Moghaddam J.A."/>
            <person name="Harms H."/>
            <person name="Alanjari M."/>
            <person name="Koenig G.M."/>
            <person name="Daniel R."/>
            <person name="Schaeberle T.F."/>
        </authorList>
    </citation>
    <scope>NUCLEOTIDE SEQUENCE [LARGE SCALE GENOMIC DNA]</scope>
    <source>
        <strain evidence="9 10">SWB007</strain>
    </source>
</reference>
<dbReference type="InterPro" id="IPR000719">
    <property type="entry name" value="Prot_kinase_dom"/>
</dbReference>
<dbReference type="Pfam" id="PF13432">
    <property type="entry name" value="TPR_16"/>
    <property type="match status" value="1"/>
</dbReference>
<accession>A0A2S9YC65</accession>
<dbReference type="GO" id="GO:0004674">
    <property type="term" value="F:protein serine/threonine kinase activity"/>
    <property type="evidence" value="ECO:0007669"/>
    <property type="project" value="UniProtKB-EC"/>
</dbReference>
<evidence type="ECO:0000313" key="10">
    <source>
        <dbReference type="Proteomes" id="UP000238823"/>
    </source>
</evidence>
<name>A0A2S9YC65_9BACT</name>
<dbReference type="InterPro" id="IPR008271">
    <property type="entry name" value="Ser/Thr_kinase_AS"/>
</dbReference>
<dbReference type="InterPro" id="IPR017441">
    <property type="entry name" value="Protein_kinase_ATP_BS"/>
</dbReference>
<proteinExistence type="predicted"/>
<evidence type="ECO:0000256" key="3">
    <source>
        <dbReference type="ARBA" id="ARBA00022777"/>
    </source>
</evidence>
<dbReference type="AlphaFoldDB" id="A0A2S9YC65"/>
<dbReference type="PANTHER" id="PTHR43289:SF30">
    <property type="entry name" value="NON-SPECIFIC SERINE_THREONINE PROTEIN KINASE"/>
    <property type="match status" value="1"/>
</dbReference>
<dbReference type="Gene3D" id="1.25.40.10">
    <property type="entry name" value="Tetratricopeptide repeat domain"/>
    <property type="match status" value="1"/>
</dbReference>
<feature type="repeat" description="TPR" evidence="5">
    <location>
        <begin position="658"/>
        <end position="691"/>
    </location>
</feature>
<dbReference type="PANTHER" id="PTHR43289">
    <property type="entry name" value="MITOGEN-ACTIVATED PROTEIN KINASE KINASE KINASE 20-RELATED"/>
    <property type="match status" value="1"/>
</dbReference>
<dbReference type="EMBL" id="PVNL01000112">
    <property type="protein sequence ID" value="PRQ02591.1"/>
    <property type="molecule type" value="Genomic_DNA"/>
</dbReference>
<dbReference type="EC" id="2.7.11.1" evidence="9"/>
<dbReference type="InterPro" id="IPR011990">
    <property type="entry name" value="TPR-like_helical_dom_sf"/>
</dbReference>
<evidence type="ECO:0000259" key="8">
    <source>
        <dbReference type="PROSITE" id="PS50011"/>
    </source>
</evidence>
<dbReference type="Proteomes" id="UP000238823">
    <property type="component" value="Unassembled WGS sequence"/>
</dbReference>
<dbReference type="PROSITE" id="PS00108">
    <property type="entry name" value="PROTEIN_KINASE_ST"/>
    <property type="match status" value="1"/>
</dbReference>
<dbReference type="Gene3D" id="3.30.200.20">
    <property type="entry name" value="Phosphorylase Kinase, domain 1"/>
    <property type="match status" value="1"/>
</dbReference>
<dbReference type="InterPro" id="IPR011009">
    <property type="entry name" value="Kinase-like_dom_sf"/>
</dbReference>
<evidence type="ECO:0000256" key="5">
    <source>
        <dbReference type="PROSITE-ProRule" id="PRU00339"/>
    </source>
</evidence>
<dbReference type="PROSITE" id="PS00107">
    <property type="entry name" value="PROTEIN_KINASE_ATP"/>
    <property type="match status" value="1"/>
</dbReference>
<dbReference type="SMART" id="SM00220">
    <property type="entry name" value="S_TKc"/>
    <property type="match status" value="1"/>
</dbReference>
<keyword evidence="2 6" id="KW-0547">Nucleotide-binding</keyword>
<evidence type="ECO:0000256" key="2">
    <source>
        <dbReference type="ARBA" id="ARBA00022741"/>
    </source>
</evidence>
<keyword evidence="5" id="KW-0802">TPR repeat</keyword>
<gene>
    <name evidence="9" type="primary">pkn1_13</name>
    <name evidence="9" type="ORF">ENSA7_55630</name>
</gene>
<evidence type="ECO:0000256" key="4">
    <source>
        <dbReference type="ARBA" id="ARBA00022840"/>
    </source>
</evidence>
<dbReference type="CDD" id="cd14014">
    <property type="entry name" value="STKc_PknB_like"/>
    <property type="match status" value="1"/>
</dbReference>
<evidence type="ECO:0000256" key="7">
    <source>
        <dbReference type="SAM" id="MobiDB-lite"/>
    </source>
</evidence>
<evidence type="ECO:0000313" key="9">
    <source>
        <dbReference type="EMBL" id="PRQ02591.1"/>
    </source>
</evidence>
<feature type="compositionally biased region" description="Acidic residues" evidence="7">
    <location>
        <begin position="568"/>
        <end position="594"/>
    </location>
</feature>
<dbReference type="SUPFAM" id="SSF56112">
    <property type="entry name" value="Protein kinase-like (PK-like)"/>
    <property type="match status" value="1"/>
</dbReference>
<dbReference type="Gene3D" id="1.10.510.10">
    <property type="entry name" value="Transferase(Phosphotransferase) domain 1"/>
    <property type="match status" value="1"/>
</dbReference>
<keyword evidence="1 9" id="KW-0808">Transferase</keyword>
<feature type="domain" description="Protein kinase" evidence="8">
    <location>
        <begin position="30"/>
        <end position="295"/>
    </location>
</feature>
<dbReference type="SUPFAM" id="SSF48452">
    <property type="entry name" value="TPR-like"/>
    <property type="match status" value="1"/>
</dbReference>
<evidence type="ECO:0000256" key="1">
    <source>
        <dbReference type="ARBA" id="ARBA00022679"/>
    </source>
</evidence>
<dbReference type="InterPro" id="IPR019734">
    <property type="entry name" value="TPR_rpt"/>
</dbReference>